<keyword evidence="1" id="KW-0812">Transmembrane</keyword>
<dbReference type="PANTHER" id="PTHR42709">
    <property type="entry name" value="ALKALINE PHOSPHATASE LIKE PROTEIN"/>
    <property type="match status" value="1"/>
</dbReference>
<accession>A0A1L8CMQ8</accession>
<sequence length="136" mass="14897">MDWALFFSALISSTLFPGGSEALLLLRLNDGGDVVTLVLVATAGNVTGSLITYAMGRLGNEALHKKWLRISEQQTEKAERWFEKYGKASLLLAWLPVVGDPICLAAGLMRCELITFLILVTIGKLLRYSILAVPFI</sequence>
<dbReference type="RefSeq" id="WP_072659516.1">
    <property type="nucleotide sequence ID" value="NZ_BDFD01000008.1"/>
</dbReference>
<dbReference type="Proteomes" id="UP000231632">
    <property type="component" value="Unassembled WGS sequence"/>
</dbReference>
<keyword evidence="1" id="KW-0472">Membrane</keyword>
<feature type="domain" description="VTT" evidence="2">
    <location>
        <begin position="34"/>
        <end position="133"/>
    </location>
</feature>
<feature type="transmembrane region" description="Helical" evidence="1">
    <location>
        <begin position="114"/>
        <end position="135"/>
    </location>
</feature>
<organism evidence="3 4">
    <name type="scientific">Mariprofundus micogutta</name>
    <dbReference type="NCBI Taxonomy" id="1921010"/>
    <lineage>
        <taxon>Bacteria</taxon>
        <taxon>Pseudomonadati</taxon>
        <taxon>Pseudomonadota</taxon>
        <taxon>Candidatius Mariprofundia</taxon>
        <taxon>Mariprofundales</taxon>
        <taxon>Mariprofundaceae</taxon>
        <taxon>Mariprofundus</taxon>
    </lineage>
</organism>
<dbReference type="PANTHER" id="PTHR42709:SF4">
    <property type="entry name" value="INNER MEMBRANE PROTEIN YQAA"/>
    <property type="match status" value="1"/>
</dbReference>
<dbReference type="STRING" id="1921010.MMIC_P1155"/>
<keyword evidence="1" id="KW-1133">Transmembrane helix</keyword>
<evidence type="ECO:0000313" key="3">
    <source>
        <dbReference type="EMBL" id="GAV20191.1"/>
    </source>
</evidence>
<protein>
    <submittedName>
        <fullName evidence="3">Inner membrane protein YqaA</fullName>
    </submittedName>
</protein>
<name>A0A1L8CMQ8_9PROT</name>
<dbReference type="EMBL" id="BDFD01000008">
    <property type="protein sequence ID" value="GAV20191.1"/>
    <property type="molecule type" value="Genomic_DNA"/>
</dbReference>
<reference evidence="3 4" key="1">
    <citation type="journal article" date="2017" name="Arch. Microbiol.">
        <title>Mariprofundus micogutta sp. nov., a novel iron-oxidizing zetaproteobacterium isolated from a deep-sea hydrothermal field at the Bayonnaise knoll of the Izu-Ogasawara arc, and a description of Mariprofundales ord. nov. and Zetaproteobacteria classis nov.</title>
        <authorList>
            <person name="Makita H."/>
            <person name="Tanaka E."/>
            <person name="Mitsunobu S."/>
            <person name="Miyazaki M."/>
            <person name="Nunoura T."/>
            <person name="Uematsu K."/>
            <person name="Takaki Y."/>
            <person name="Nishi S."/>
            <person name="Shimamura S."/>
            <person name="Takai K."/>
        </authorList>
    </citation>
    <scope>NUCLEOTIDE SEQUENCE [LARGE SCALE GENOMIC DNA]</scope>
    <source>
        <strain evidence="3 4">ET2</strain>
    </source>
</reference>
<dbReference type="InterPro" id="IPR032816">
    <property type="entry name" value="VTT_dom"/>
</dbReference>
<comment type="caution">
    <text evidence="3">The sequence shown here is derived from an EMBL/GenBank/DDBJ whole genome shotgun (WGS) entry which is preliminary data.</text>
</comment>
<evidence type="ECO:0000259" key="2">
    <source>
        <dbReference type="Pfam" id="PF09335"/>
    </source>
</evidence>
<evidence type="ECO:0000313" key="4">
    <source>
        <dbReference type="Proteomes" id="UP000231632"/>
    </source>
</evidence>
<dbReference type="OrthoDB" id="5419086at2"/>
<feature type="transmembrane region" description="Helical" evidence="1">
    <location>
        <begin position="38"/>
        <end position="56"/>
    </location>
</feature>
<proteinExistence type="predicted"/>
<feature type="transmembrane region" description="Helical" evidence="1">
    <location>
        <begin position="90"/>
        <end position="108"/>
    </location>
</feature>
<dbReference type="InterPro" id="IPR051311">
    <property type="entry name" value="DedA_domain"/>
</dbReference>
<evidence type="ECO:0000256" key="1">
    <source>
        <dbReference type="SAM" id="Phobius"/>
    </source>
</evidence>
<dbReference type="Pfam" id="PF09335">
    <property type="entry name" value="VTT_dom"/>
    <property type="match status" value="1"/>
</dbReference>
<keyword evidence="4" id="KW-1185">Reference proteome</keyword>
<dbReference type="AlphaFoldDB" id="A0A1L8CMQ8"/>
<gene>
    <name evidence="3" type="ORF">MMIC_P1155</name>
</gene>